<evidence type="ECO:0000313" key="4">
    <source>
        <dbReference type="Proteomes" id="UP000648816"/>
    </source>
</evidence>
<evidence type="ECO:0000256" key="1">
    <source>
        <dbReference type="SAM" id="Phobius"/>
    </source>
</evidence>
<comment type="caution">
    <text evidence="2">The sequence shown here is derived from an EMBL/GenBank/DDBJ whole genome shotgun (WGS) entry which is preliminary data.</text>
</comment>
<dbReference type="EMBL" id="JABWQP010000001">
    <property type="protein sequence ID" value="MBC3340349.1"/>
    <property type="molecule type" value="Genomic_DNA"/>
</dbReference>
<keyword evidence="1" id="KW-0472">Membrane</keyword>
<sequence>MFWNRDKKIRVELTAPITIAQANCKDLQTPSSLTPVIKTIDKDFALKLLIGIALFLQTALFVDGYLELAAYFEQFGISTSELELTNPAILAAGYIHWFTMVMSWVDDMPIVGPFLQWFPFGTVALAYVYTLANHEAKGQSFFVKGLMGSLALFVIFILPTIGIRHGVDRGRHDVHEAAGIEVVNGLSQVHTVVTKEGESITGYLVAVDTKSAFLLANQTVYKIDNRTNRVMRKVLLKAKPKKAL</sequence>
<protein>
    <submittedName>
        <fullName evidence="2">Uncharacterized protein</fullName>
    </submittedName>
</protein>
<proteinExistence type="predicted"/>
<accession>A0A923F0N3</accession>
<dbReference type="AlphaFoldDB" id="A0A923F0N3"/>
<feature type="transmembrane region" description="Helical" evidence="1">
    <location>
        <begin position="110"/>
        <end position="129"/>
    </location>
</feature>
<feature type="transmembrane region" description="Helical" evidence="1">
    <location>
        <begin position="48"/>
        <end position="72"/>
    </location>
</feature>
<keyword evidence="4" id="KW-1185">Reference proteome</keyword>
<gene>
    <name evidence="3" type="ORF">HU727_003920</name>
    <name evidence="2" type="ORF">HU727_01730</name>
</gene>
<dbReference type="Proteomes" id="UP000648816">
    <property type="component" value="Unassembled WGS sequence"/>
</dbReference>
<dbReference type="EMBL" id="JABWQP020000001">
    <property type="protein sequence ID" value="MBV4484730.1"/>
    <property type="molecule type" value="Genomic_DNA"/>
</dbReference>
<name>A0A923F0N3_9PSED</name>
<reference evidence="3" key="3">
    <citation type="submission" date="2021-06" db="EMBL/GenBank/DDBJ databases">
        <title>Updating the genus Pseudomonas: Description of 43 new species and partition of the Pseudomonas putida group.</title>
        <authorList>
            <person name="Girard L."/>
            <person name="Lood C."/>
            <person name="Vandamme P."/>
            <person name="Rokni-Zadeh H."/>
            <person name="Van Noort V."/>
            <person name="Hofte M."/>
            <person name="Lavigne R."/>
            <person name="De Mot R."/>
        </authorList>
    </citation>
    <scope>NUCLEOTIDE SEQUENCE</scope>
    <source>
        <strain evidence="3">SWRI153</strain>
    </source>
</reference>
<reference evidence="2 4" key="1">
    <citation type="journal article" date="2020" name="Microorganisms">
        <title>Reliable Identification of Environmental Pseudomonas Isolates Using the rpoD Gene.</title>
        <authorList>
            <consortium name="The Broad Institute Genome Sequencing Platform"/>
            <person name="Girard L."/>
            <person name="Lood C."/>
            <person name="Rokni-Zadeh H."/>
            <person name="van Noort V."/>
            <person name="Lavigne R."/>
            <person name="De Mot R."/>
        </authorList>
    </citation>
    <scope>NUCLEOTIDE SEQUENCE</scope>
    <source>
        <strain evidence="2 4">SWRI153</strain>
    </source>
</reference>
<evidence type="ECO:0000313" key="3">
    <source>
        <dbReference type="EMBL" id="MBV4484730.1"/>
    </source>
</evidence>
<dbReference type="RefSeq" id="WP_186528359.1">
    <property type="nucleotide sequence ID" value="NZ_JABWQP020000001.1"/>
</dbReference>
<keyword evidence="1" id="KW-0812">Transmembrane</keyword>
<feature type="transmembrane region" description="Helical" evidence="1">
    <location>
        <begin position="141"/>
        <end position="161"/>
    </location>
</feature>
<organism evidence="2">
    <name type="scientific">Pseudomonas khorasanensis</name>
    <dbReference type="NCBI Taxonomy" id="2745508"/>
    <lineage>
        <taxon>Bacteria</taxon>
        <taxon>Pseudomonadati</taxon>
        <taxon>Pseudomonadota</taxon>
        <taxon>Gammaproteobacteria</taxon>
        <taxon>Pseudomonadales</taxon>
        <taxon>Pseudomonadaceae</taxon>
        <taxon>Pseudomonas</taxon>
    </lineage>
</organism>
<keyword evidence="1" id="KW-1133">Transmembrane helix</keyword>
<evidence type="ECO:0000313" key="2">
    <source>
        <dbReference type="EMBL" id="MBC3340349.1"/>
    </source>
</evidence>
<reference evidence="2" key="2">
    <citation type="submission" date="2020-07" db="EMBL/GenBank/DDBJ databases">
        <authorList>
            <person name="Lood C."/>
            <person name="Girard L."/>
        </authorList>
    </citation>
    <scope>NUCLEOTIDE SEQUENCE</scope>
    <source>
        <strain evidence="2">SWRI153</strain>
    </source>
</reference>